<dbReference type="AlphaFoldDB" id="A0A9E7I4Z7"/>
<gene>
    <name evidence="1" type="ORF">MUK42_06234</name>
</gene>
<proteinExistence type="predicted"/>
<dbReference type="PANTHER" id="PTHR38390:SF2">
    <property type="entry name" value="OS01G0103900 PROTEIN"/>
    <property type="match status" value="1"/>
</dbReference>
<dbReference type="PANTHER" id="PTHR38390">
    <property type="entry name" value="OS01G0103900 PROTEIN"/>
    <property type="match status" value="1"/>
</dbReference>
<evidence type="ECO:0000313" key="1">
    <source>
        <dbReference type="EMBL" id="URE41133.1"/>
    </source>
</evidence>
<evidence type="ECO:0000313" key="2">
    <source>
        <dbReference type="Proteomes" id="UP001055439"/>
    </source>
</evidence>
<reference evidence="1" key="1">
    <citation type="submission" date="2022-05" db="EMBL/GenBank/DDBJ databases">
        <title>The Musa troglodytarum L. genome provides insights into the mechanism of non-climacteric behaviour and enrichment of carotenoids.</title>
        <authorList>
            <person name="Wang J."/>
        </authorList>
    </citation>
    <scope>NUCLEOTIDE SEQUENCE</scope>
    <source>
        <tissue evidence="1">Leaf</tissue>
    </source>
</reference>
<sequence>MTLLCFLLDLRTISPPLLRDLKQALLQLANLYVSWSDRAERNRGKEEIPFLRDNIGLCYLHLCRNSSSSCTELKIAYRPGERFSVCGFHHAVNSISSDNFLPDVSKFIHTESSTEEMPLTDLLNKNALYKWGSDDVPKKVIVICSSIATSTESLRISLLDAAERCITVEFVVLEQADTNLCYEDALKLMQFSDGICDLENCVIRSYPLDTWILNCLVKKWFQELKDDTQEPLQAVFLFKNGIVGSVNQMHCNLFPSHTHIIDGFSSCQTCRCHGYPVDTTINNKTKLSCPLTLHELEASELIDNVVRVGEQSALFLPSFEGCFSPRRISAPLTLTVNECTSLASLSEGLIMGSSFFVTPSTHEIESASDESDKVDLNVQIFRGLCRTLVLLDQGLVCSSTCNTETMQDGTFLSYYLLQPSAGGPMLLRRLASSEEMLPIPEIAQTSEVAIPEEVENSIRASLRKVELRDYNPLQHERGFHAKLNWLVKESLQFGSITSLCVPANPELNLNDLQQQPLTQVSEGQMSLNQHKEKTSSCLTEEWERLLIVDELTSSSPPSFPTPRIKTSNLRTQAKTLDEKTSRILERLEAPKQQNSRAALSSIPMNFLNEEMKRPLLPFNSSSSQPLKPNFQKLKRKQSLVEVDGQHGISTWC</sequence>
<dbReference type="EMBL" id="CP097510">
    <property type="protein sequence ID" value="URE41133.1"/>
    <property type="molecule type" value="Genomic_DNA"/>
</dbReference>
<organism evidence="1 2">
    <name type="scientific">Musa troglodytarum</name>
    <name type="common">fe'i banana</name>
    <dbReference type="NCBI Taxonomy" id="320322"/>
    <lineage>
        <taxon>Eukaryota</taxon>
        <taxon>Viridiplantae</taxon>
        <taxon>Streptophyta</taxon>
        <taxon>Embryophyta</taxon>
        <taxon>Tracheophyta</taxon>
        <taxon>Spermatophyta</taxon>
        <taxon>Magnoliopsida</taxon>
        <taxon>Liliopsida</taxon>
        <taxon>Zingiberales</taxon>
        <taxon>Musaceae</taxon>
        <taxon>Musa</taxon>
    </lineage>
</organism>
<dbReference type="OrthoDB" id="1906673at2759"/>
<name>A0A9E7I4Z7_9LILI</name>
<accession>A0A9E7I4Z7</accession>
<protein>
    <submittedName>
        <fullName evidence="1">Uncharacterized protein</fullName>
    </submittedName>
</protein>
<keyword evidence="2" id="KW-1185">Reference proteome</keyword>
<dbReference type="Proteomes" id="UP001055439">
    <property type="component" value="Chromosome 8"/>
</dbReference>